<dbReference type="HOGENOM" id="CLU_1534158_0_0_1"/>
<accession>B4HAR9</accession>
<feature type="compositionally biased region" description="Basic and acidic residues" evidence="1">
    <location>
        <begin position="142"/>
        <end position="155"/>
    </location>
</feature>
<dbReference type="AlphaFoldDB" id="B4HAR9"/>
<feature type="region of interest" description="Disordered" evidence="1">
    <location>
        <begin position="140"/>
        <end position="175"/>
    </location>
</feature>
<dbReference type="PhylomeDB" id="B4HAR9"/>
<proteinExistence type="predicted"/>
<gene>
    <name evidence="2" type="primary">Dper\GL15619</name>
    <name evidence="2" type="ORF">Dper_GL15619</name>
</gene>
<evidence type="ECO:0000313" key="2">
    <source>
        <dbReference type="EMBL" id="EDW37694.1"/>
    </source>
</evidence>
<reference evidence="2 3" key="1">
    <citation type="journal article" date="2007" name="Nature">
        <title>Evolution of genes and genomes on the Drosophila phylogeny.</title>
        <authorList>
            <consortium name="Drosophila 12 Genomes Consortium"/>
            <person name="Clark A.G."/>
            <person name="Eisen M.B."/>
            <person name="Smith D.R."/>
            <person name="Bergman C.M."/>
            <person name="Oliver B."/>
            <person name="Markow T.A."/>
            <person name="Kaufman T.C."/>
            <person name="Kellis M."/>
            <person name="Gelbart W."/>
            <person name="Iyer V.N."/>
            <person name="Pollard D.A."/>
            <person name="Sackton T.B."/>
            <person name="Larracuente A.M."/>
            <person name="Singh N.D."/>
            <person name="Abad J.P."/>
            <person name="Abt D.N."/>
            <person name="Adryan B."/>
            <person name="Aguade M."/>
            <person name="Akashi H."/>
            <person name="Anderson W.W."/>
            <person name="Aquadro C.F."/>
            <person name="Ardell D.H."/>
            <person name="Arguello R."/>
            <person name="Artieri C.G."/>
            <person name="Barbash D.A."/>
            <person name="Barker D."/>
            <person name="Barsanti P."/>
            <person name="Batterham P."/>
            <person name="Batzoglou S."/>
            <person name="Begun D."/>
            <person name="Bhutkar A."/>
            <person name="Blanco E."/>
            <person name="Bosak S.A."/>
            <person name="Bradley R.K."/>
            <person name="Brand A.D."/>
            <person name="Brent M.R."/>
            <person name="Brooks A.N."/>
            <person name="Brown R.H."/>
            <person name="Butlin R.K."/>
            <person name="Caggese C."/>
            <person name="Calvi B.R."/>
            <person name="Bernardo de Carvalho A."/>
            <person name="Caspi A."/>
            <person name="Castrezana S."/>
            <person name="Celniker S.E."/>
            <person name="Chang J.L."/>
            <person name="Chapple C."/>
            <person name="Chatterji S."/>
            <person name="Chinwalla A."/>
            <person name="Civetta A."/>
            <person name="Clifton S.W."/>
            <person name="Comeron J.M."/>
            <person name="Costello J.C."/>
            <person name="Coyne J.A."/>
            <person name="Daub J."/>
            <person name="David R.G."/>
            <person name="Delcher A.L."/>
            <person name="Delehaunty K."/>
            <person name="Do C.B."/>
            <person name="Ebling H."/>
            <person name="Edwards K."/>
            <person name="Eickbush T."/>
            <person name="Evans J.D."/>
            <person name="Filipski A."/>
            <person name="Findeiss S."/>
            <person name="Freyhult E."/>
            <person name="Fulton L."/>
            <person name="Fulton R."/>
            <person name="Garcia A.C."/>
            <person name="Gardiner A."/>
            <person name="Garfield D.A."/>
            <person name="Garvin B.E."/>
            <person name="Gibson G."/>
            <person name="Gilbert D."/>
            <person name="Gnerre S."/>
            <person name="Godfrey J."/>
            <person name="Good R."/>
            <person name="Gotea V."/>
            <person name="Gravely B."/>
            <person name="Greenberg A.J."/>
            <person name="Griffiths-Jones S."/>
            <person name="Gross S."/>
            <person name="Guigo R."/>
            <person name="Gustafson E.A."/>
            <person name="Haerty W."/>
            <person name="Hahn M.W."/>
            <person name="Halligan D.L."/>
            <person name="Halpern A.L."/>
            <person name="Halter G.M."/>
            <person name="Han M.V."/>
            <person name="Heger A."/>
            <person name="Hillier L."/>
            <person name="Hinrichs A.S."/>
            <person name="Holmes I."/>
            <person name="Hoskins R.A."/>
            <person name="Hubisz M.J."/>
            <person name="Hultmark D."/>
            <person name="Huntley M.A."/>
            <person name="Jaffe D.B."/>
            <person name="Jagadeeshan S."/>
            <person name="Jeck W.R."/>
            <person name="Johnson J."/>
            <person name="Jones C.D."/>
            <person name="Jordan W.C."/>
            <person name="Karpen G.H."/>
            <person name="Kataoka E."/>
            <person name="Keightley P.D."/>
            <person name="Kheradpour P."/>
            <person name="Kirkness E.F."/>
            <person name="Koerich L.B."/>
            <person name="Kristiansen K."/>
            <person name="Kudrna D."/>
            <person name="Kulathinal R.J."/>
            <person name="Kumar S."/>
            <person name="Kwok R."/>
            <person name="Lander E."/>
            <person name="Langley C.H."/>
            <person name="Lapoint R."/>
            <person name="Lazzaro B.P."/>
            <person name="Lee S.J."/>
            <person name="Levesque L."/>
            <person name="Li R."/>
            <person name="Lin C.F."/>
            <person name="Lin M.F."/>
            <person name="Lindblad-Toh K."/>
            <person name="Llopart A."/>
            <person name="Long M."/>
            <person name="Low L."/>
            <person name="Lozovsky E."/>
            <person name="Lu J."/>
            <person name="Luo M."/>
            <person name="Machado C.A."/>
            <person name="Makalowski W."/>
            <person name="Marzo M."/>
            <person name="Matsuda M."/>
            <person name="Matzkin L."/>
            <person name="McAllister B."/>
            <person name="McBride C.S."/>
            <person name="McKernan B."/>
            <person name="McKernan K."/>
            <person name="Mendez-Lago M."/>
            <person name="Minx P."/>
            <person name="Mollenhauer M.U."/>
            <person name="Montooth K."/>
            <person name="Mount S.M."/>
            <person name="Mu X."/>
            <person name="Myers E."/>
            <person name="Negre B."/>
            <person name="Newfeld S."/>
            <person name="Nielsen R."/>
            <person name="Noor M.A."/>
            <person name="O'Grady P."/>
            <person name="Pachter L."/>
            <person name="Papaceit M."/>
            <person name="Parisi M.J."/>
            <person name="Parisi M."/>
            <person name="Parts L."/>
            <person name="Pedersen J.S."/>
            <person name="Pesole G."/>
            <person name="Phillippy A.M."/>
            <person name="Ponting C.P."/>
            <person name="Pop M."/>
            <person name="Porcelli D."/>
            <person name="Powell J.R."/>
            <person name="Prohaska S."/>
            <person name="Pruitt K."/>
            <person name="Puig M."/>
            <person name="Quesneville H."/>
            <person name="Ram K.R."/>
            <person name="Rand D."/>
            <person name="Rasmussen M.D."/>
            <person name="Reed L.K."/>
            <person name="Reenan R."/>
            <person name="Reily A."/>
            <person name="Remington K.A."/>
            <person name="Rieger T.T."/>
            <person name="Ritchie M.G."/>
            <person name="Robin C."/>
            <person name="Rogers Y.H."/>
            <person name="Rohde C."/>
            <person name="Rozas J."/>
            <person name="Rubenfield M.J."/>
            <person name="Ruiz A."/>
            <person name="Russo S."/>
            <person name="Salzberg S.L."/>
            <person name="Sanchez-Gracia A."/>
            <person name="Saranga D.J."/>
            <person name="Sato H."/>
            <person name="Schaeffer S.W."/>
            <person name="Schatz M.C."/>
            <person name="Schlenke T."/>
            <person name="Schwartz R."/>
            <person name="Segarra C."/>
            <person name="Singh R.S."/>
            <person name="Sirot L."/>
            <person name="Sirota M."/>
            <person name="Sisneros N.B."/>
            <person name="Smith C.D."/>
            <person name="Smith T.F."/>
            <person name="Spieth J."/>
            <person name="Stage D.E."/>
            <person name="Stark A."/>
            <person name="Stephan W."/>
            <person name="Strausberg R.L."/>
            <person name="Strempel S."/>
            <person name="Sturgill D."/>
            <person name="Sutton G."/>
            <person name="Sutton G.G."/>
            <person name="Tao W."/>
            <person name="Teichmann S."/>
            <person name="Tobari Y.N."/>
            <person name="Tomimura Y."/>
            <person name="Tsolas J.M."/>
            <person name="Valente V.L."/>
            <person name="Venter E."/>
            <person name="Venter J.C."/>
            <person name="Vicario S."/>
            <person name="Vieira F.G."/>
            <person name="Vilella A.J."/>
            <person name="Villasante A."/>
            <person name="Walenz B."/>
            <person name="Wang J."/>
            <person name="Wasserman M."/>
            <person name="Watts T."/>
            <person name="Wilson D."/>
            <person name="Wilson R.K."/>
            <person name="Wing R.A."/>
            <person name="Wolfner M.F."/>
            <person name="Wong A."/>
            <person name="Wong G.K."/>
            <person name="Wu C.I."/>
            <person name="Wu G."/>
            <person name="Yamamoto D."/>
            <person name="Yang H.P."/>
            <person name="Yang S.P."/>
            <person name="Yorke J.A."/>
            <person name="Yoshida K."/>
            <person name="Zdobnov E."/>
            <person name="Zhang P."/>
            <person name="Zhang Y."/>
            <person name="Zimin A.V."/>
            <person name="Baldwin J."/>
            <person name="Abdouelleil A."/>
            <person name="Abdulkadir J."/>
            <person name="Abebe A."/>
            <person name="Abera B."/>
            <person name="Abreu J."/>
            <person name="Acer S.C."/>
            <person name="Aftuck L."/>
            <person name="Alexander A."/>
            <person name="An P."/>
            <person name="Anderson E."/>
            <person name="Anderson S."/>
            <person name="Arachi H."/>
            <person name="Azer M."/>
            <person name="Bachantsang P."/>
            <person name="Barry A."/>
            <person name="Bayul T."/>
            <person name="Berlin A."/>
            <person name="Bessette D."/>
            <person name="Bloom T."/>
            <person name="Blye J."/>
            <person name="Boguslavskiy L."/>
            <person name="Bonnet C."/>
            <person name="Boukhgalter B."/>
            <person name="Bourzgui I."/>
            <person name="Brown A."/>
            <person name="Cahill P."/>
            <person name="Channer S."/>
            <person name="Cheshatsang Y."/>
            <person name="Chuda L."/>
            <person name="Citroen M."/>
            <person name="Collymore A."/>
            <person name="Cooke P."/>
            <person name="Costello M."/>
            <person name="D'Aco K."/>
            <person name="Daza R."/>
            <person name="De Haan G."/>
            <person name="DeGray S."/>
            <person name="DeMaso C."/>
            <person name="Dhargay N."/>
            <person name="Dooley K."/>
            <person name="Dooley E."/>
            <person name="Doricent M."/>
            <person name="Dorje P."/>
            <person name="Dorjee K."/>
            <person name="Dupes A."/>
            <person name="Elong R."/>
            <person name="Falk J."/>
            <person name="Farina A."/>
            <person name="Faro S."/>
            <person name="Ferguson D."/>
            <person name="Fisher S."/>
            <person name="Foley C.D."/>
            <person name="Franke A."/>
            <person name="Friedrich D."/>
            <person name="Gadbois L."/>
            <person name="Gearin G."/>
            <person name="Gearin C.R."/>
            <person name="Giannoukos G."/>
            <person name="Goode T."/>
            <person name="Graham J."/>
            <person name="Grandbois E."/>
            <person name="Grewal S."/>
            <person name="Gyaltsen K."/>
            <person name="Hafez N."/>
            <person name="Hagos B."/>
            <person name="Hall J."/>
            <person name="Henson C."/>
            <person name="Hollinger A."/>
            <person name="Honan T."/>
            <person name="Huard M.D."/>
            <person name="Hughes L."/>
            <person name="Hurhula B."/>
            <person name="Husby M.E."/>
            <person name="Kamat A."/>
            <person name="Kanga B."/>
            <person name="Kashin S."/>
            <person name="Khazanovich D."/>
            <person name="Kisner P."/>
            <person name="Lance K."/>
            <person name="Lara M."/>
            <person name="Lee W."/>
            <person name="Lennon N."/>
            <person name="Letendre F."/>
            <person name="LeVine R."/>
            <person name="Lipovsky A."/>
            <person name="Liu X."/>
            <person name="Liu J."/>
            <person name="Liu S."/>
            <person name="Lokyitsang T."/>
            <person name="Lokyitsang Y."/>
            <person name="Lubonja R."/>
            <person name="Lui A."/>
            <person name="MacDonald P."/>
            <person name="Magnisalis V."/>
            <person name="Maru K."/>
            <person name="Matthews C."/>
            <person name="McCusker W."/>
            <person name="McDonough S."/>
            <person name="Mehta T."/>
            <person name="Meldrim J."/>
            <person name="Meneus L."/>
            <person name="Mihai O."/>
            <person name="Mihalev A."/>
            <person name="Mihova T."/>
            <person name="Mittelman R."/>
            <person name="Mlenga V."/>
            <person name="Montmayeur A."/>
            <person name="Mulrain L."/>
            <person name="Navidi A."/>
            <person name="Naylor J."/>
            <person name="Negash T."/>
            <person name="Nguyen T."/>
            <person name="Nguyen N."/>
            <person name="Nicol R."/>
            <person name="Norbu C."/>
            <person name="Norbu N."/>
            <person name="Novod N."/>
            <person name="O'Neill B."/>
            <person name="Osman S."/>
            <person name="Markiewicz E."/>
            <person name="Oyono O.L."/>
            <person name="Patti C."/>
            <person name="Phunkhang P."/>
            <person name="Pierre F."/>
            <person name="Priest M."/>
            <person name="Raghuraman S."/>
            <person name="Rege F."/>
            <person name="Reyes R."/>
            <person name="Rise C."/>
            <person name="Rogov P."/>
            <person name="Ross K."/>
            <person name="Ryan E."/>
            <person name="Settipalli S."/>
            <person name="Shea T."/>
            <person name="Sherpa N."/>
            <person name="Shi L."/>
            <person name="Shih D."/>
            <person name="Sparrow T."/>
            <person name="Spaulding J."/>
            <person name="Stalker J."/>
            <person name="Stange-Thomann N."/>
            <person name="Stavropoulos S."/>
            <person name="Stone C."/>
            <person name="Strader C."/>
            <person name="Tesfaye S."/>
            <person name="Thomson T."/>
            <person name="Thoulutsang Y."/>
            <person name="Thoulutsang D."/>
            <person name="Topham K."/>
            <person name="Topping I."/>
            <person name="Tsamla T."/>
            <person name="Vassiliev H."/>
            <person name="Vo A."/>
            <person name="Wangchuk T."/>
            <person name="Wangdi T."/>
            <person name="Weiand M."/>
            <person name="Wilkinson J."/>
            <person name="Wilson A."/>
            <person name="Yadav S."/>
            <person name="Young G."/>
            <person name="Yu Q."/>
            <person name="Zembek L."/>
            <person name="Zhong D."/>
            <person name="Zimmer A."/>
            <person name="Zwirko Z."/>
            <person name="Jaffe D.B."/>
            <person name="Alvarez P."/>
            <person name="Brockman W."/>
            <person name="Butler J."/>
            <person name="Chin C."/>
            <person name="Gnerre S."/>
            <person name="Grabherr M."/>
            <person name="Kleber M."/>
            <person name="Mauceli E."/>
            <person name="MacCallum I."/>
        </authorList>
    </citation>
    <scope>NUCLEOTIDE SEQUENCE [LARGE SCALE GENOMIC DNA]</scope>
    <source>
        <strain evidence="3">MSH-3 / Tucson 14011-0111.49</strain>
    </source>
</reference>
<dbReference type="Proteomes" id="UP000008744">
    <property type="component" value="Unassembled WGS sequence"/>
</dbReference>
<keyword evidence="3" id="KW-1185">Reference proteome</keyword>
<dbReference type="OMA" id="DTNHLPR"/>
<sequence length="175" mass="20332">MEAHRYSQAAQMAERTRRWGIQFDGQDDPLSFIELLEEHALSYGIDTNHLPRAIAEILIDRASRWFRTSTLQGDSCVDFRQEFLDFFLPPRYFDQIRARNQATGELLKDFIIELRLLMHHAGYDAAQELNDVGYRVRIHPRGKAEKGRPCRGKPERGKRRPPGSREVPTLDRPTA</sequence>
<protein>
    <submittedName>
        <fullName evidence="2">GL15619</fullName>
    </submittedName>
</protein>
<dbReference type="EMBL" id="CH479243">
    <property type="protein sequence ID" value="EDW37694.1"/>
    <property type="molecule type" value="Genomic_DNA"/>
</dbReference>
<evidence type="ECO:0000256" key="1">
    <source>
        <dbReference type="SAM" id="MobiDB-lite"/>
    </source>
</evidence>
<name>B4HAR9_DROPE</name>
<organism evidence="3">
    <name type="scientific">Drosophila persimilis</name>
    <name type="common">Fruit fly</name>
    <dbReference type="NCBI Taxonomy" id="7234"/>
    <lineage>
        <taxon>Eukaryota</taxon>
        <taxon>Metazoa</taxon>
        <taxon>Ecdysozoa</taxon>
        <taxon>Arthropoda</taxon>
        <taxon>Hexapoda</taxon>
        <taxon>Insecta</taxon>
        <taxon>Pterygota</taxon>
        <taxon>Neoptera</taxon>
        <taxon>Endopterygota</taxon>
        <taxon>Diptera</taxon>
        <taxon>Brachycera</taxon>
        <taxon>Muscomorpha</taxon>
        <taxon>Ephydroidea</taxon>
        <taxon>Drosophilidae</taxon>
        <taxon>Drosophila</taxon>
        <taxon>Sophophora</taxon>
    </lineage>
</organism>
<evidence type="ECO:0000313" key="3">
    <source>
        <dbReference type="Proteomes" id="UP000008744"/>
    </source>
</evidence>